<evidence type="ECO:0000256" key="1">
    <source>
        <dbReference type="ARBA" id="ARBA00023015"/>
    </source>
</evidence>
<evidence type="ECO:0000256" key="4">
    <source>
        <dbReference type="PROSITE-ProRule" id="PRU00335"/>
    </source>
</evidence>
<proteinExistence type="predicted"/>
<evidence type="ECO:0000256" key="5">
    <source>
        <dbReference type="SAM" id="MobiDB-lite"/>
    </source>
</evidence>
<accession>A0ABU3MHT3</accession>
<feature type="region of interest" description="Disordered" evidence="5">
    <location>
        <begin position="1"/>
        <end position="31"/>
    </location>
</feature>
<dbReference type="PROSITE" id="PS50977">
    <property type="entry name" value="HTH_TETR_2"/>
    <property type="match status" value="1"/>
</dbReference>
<evidence type="ECO:0000256" key="2">
    <source>
        <dbReference type="ARBA" id="ARBA00023125"/>
    </source>
</evidence>
<name>A0ABU3MHT3_9PROT</name>
<gene>
    <name evidence="7" type="ORF">RQ831_15925</name>
</gene>
<keyword evidence="8" id="KW-1185">Reference proteome</keyword>
<dbReference type="PRINTS" id="PR00455">
    <property type="entry name" value="HTHTETR"/>
</dbReference>
<dbReference type="InterPro" id="IPR050109">
    <property type="entry name" value="HTH-type_TetR-like_transc_reg"/>
</dbReference>
<feature type="domain" description="HTH tetR-type" evidence="6">
    <location>
        <begin position="29"/>
        <end position="89"/>
    </location>
</feature>
<dbReference type="Gene3D" id="1.10.357.10">
    <property type="entry name" value="Tetracycline Repressor, domain 2"/>
    <property type="match status" value="1"/>
</dbReference>
<evidence type="ECO:0000313" key="7">
    <source>
        <dbReference type="EMBL" id="MDT8332548.1"/>
    </source>
</evidence>
<protein>
    <submittedName>
        <fullName evidence="7">TetR/AcrR family transcriptional regulator</fullName>
    </submittedName>
</protein>
<keyword evidence="3" id="KW-0804">Transcription</keyword>
<dbReference type="PANTHER" id="PTHR30055:SF234">
    <property type="entry name" value="HTH-TYPE TRANSCRIPTIONAL REGULATOR BETI"/>
    <property type="match status" value="1"/>
</dbReference>
<dbReference type="Pfam" id="PF00440">
    <property type="entry name" value="TetR_N"/>
    <property type="match status" value="1"/>
</dbReference>
<dbReference type="EMBL" id="JAVVDO010000030">
    <property type="protein sequence ID" value="MDT8332548.1"/>
    <property type="molecule type" value="Genomic_DNA"/>
</dbReference>
<dbReference type="InterPro" id="IPR009057">
    <property type="entry name" value="Homeodomain-like_sf"/>
</dbReference>
<evidence type="ECO:0000256" key="3">
    <source>
        <dbReference type="ARBA" id="ARBA00023163"/>
    </source>
</evidence>
<dbReference type="Pfam" id="PF17937">
    <property type="entry name" value="TetR_C_28"/>
    <property type="match status" value="1"/>
</dbReference>
<dbReference type="SUPFAM" id="SSF46689">
    <property type="entry name" value="Homeodomain-like"/>
    <property type="match status" value="1"/>
</dbReference>
<reference evidence="7 8" key="1">
    <citation type="journal article" date="2019" name="Microb. Pathog.">
        <title>Comparison of VITEK 2, MALDI-TOF MS, 16S rRNA gene sequencing, and whole-genome sequencing for identification of Roseomonas mucosa.</title>
        <authorList>
            <person name="Rudolph W.W."/>
            <person name="Gunzer F."/>
            <person name="Trauth M."/>
            <person name="Bunk B."/>
            <person name="Bigge R."/>
            <person name="Schrottner P."/>
        </authorList>
    </citation>
    <scope>NUCLEOTIDE SEQUENCE [LARGE SCALE GENOMIC DNA]</scope>
    <source>
        <strain evidence="7 8">DSM 103800</strain>
    </source>
</reference>
<dbReference type="PANTHER" id="PTHR30055">
    <property type="entry name" value="HTH-TYPE TRANSCRIPTIONAL REGULATOR RUTR"/>
    <property type="match status" value="1"/>
</dbReference>
<organism evidence="7 8">
    <name type="scientific">Roseomonas gilardii</name>
    <dbReference type="NCBI Taxonomy" id="257708"/>
    <lineage>
        <taxon>Bacteria</taxon>
        <taxon>Pseudomonadati</taxon>
        <taxon>Pseudomonadota</taxon>
        <taxon>Alphaproteobacteria</taxon>
        <taxon>Acetobacterales</taxon>
        <taxon>Roseomonadaceae</taxon>
        <taxon>Roseomonas</taxon>
    </lineage>
</organism>
<keyword evidence="1" id="KW-0805">Transcription regulation</keyword>
<dbReference type="SUPFAM" id="SSF48498">
    <property type="entry name" value="Tetracyclin repressor-like, C-terminal domain"/>
    <property type="match status" value="1"/>
</dbReference>
<comment type="caution">
    <text evidence="7">The sequence shown here is derived from an EMBL/GenBank/DDBJ whole genome shotgun (WGS) entry which is preliminary data.</text>
</comment>
<evidence type="ECO:0000259" key="6">
    <source>
        <dbReference type="PROSITE" id="PS50977"/>
    </source>
</evidence>
<dbReference type="InterPro" id="IPR041479">
    <property type="entry name" value="TetR_CgmR_C"/>
</dbReference>
<keyword evidence="2 4" id="KW-0238">DNA-binding</keyword>
<dbReference type="Proteomes" id="UP001258945">
    <property type="component" value="Unassembled WGS sequence"/>
</dbReference>
<dbReference type="InterPro" id="IPR036271">
    <property type="entry name" value="Tet_transcr_reg_TetR-rel_C_sf"/>
</dbReference>
<evidence type="ECO:0000313" key="8">
    <source>
        <dbReference type="Proteomes" id="UP001258945"/>
    </source>
</evidence>
<sequence>MSGTVSKKPSPARGRASGKTPANSGPGRPSQRQVLLDDALDLVAENGTDALTYEALAKRNSISKGGLLYHFPSKVALLEAMTERLIERYADARRKATESLPDSPGRALTGYAIASIHNHSSADAASARLKMAGVWNNQAGRLYFEQRFREMREGNSFERTAVVHLAVEGLWFMELTGLSPFSQSERQQVVETLLRLAAGGEIEASE</sequence>
<dbReference type="RefSeq" id="WP_314283224.1">
    <property type="nucleotide sequence ID" value="NZ_JAVVDO010000030.1"/>
</dbReference>
<dbReference type="InterPro" id="IPR001647">
    <property type="entry name" value="HTH_TetR"/>
</dbReference>
<feature type="DNA-binding region" description="H-T-H motif" evidence="4">
    <location>
        <begin position="52"/>
        <end position="71"/>
    </location>
</feature>